<keyword evidence="3" id="KW-1185">Reference proteome</keyword>
<reference evidence="2 3" key="1">
    <citation type="journal article" date="2014" name="PLoS Genet.">
        <title>Phylogenetically driven sequencing of extremely halophilic archaea reveals strategies for static and dynamic osmo-response.</title>
        <authorList>
            <person name="Becker E.A."/>
            <person name="Seitzer P.M."/>
            <person name="Tritt A."/>
            <person name="Larsen D."/>
            <person name="Krusor M."/>
            <person name="Yao A.I."/>
            <person name="Wu D."/>
            <person name="Madern D."/>
            <person name="Eisen J.A."/>
            <person name="Darling A.E."/>
            <person name="Facciotti M.T."/>
        </authorList>
    </citation>
    <scope>NUCLEOTIDE SEQUENCE [LARGE SCALE GENOMIC DNA]</scope>
    <source>
        <strain evidence="2 3">ATCC 33799</strain>
    </source>
</reference>
<dbReference type="AlphaFoldDB" id="M0KBT9"/>
<evidence type="ECO:0000313" key="3">
    <source>
        <dbReference type="Proteomes" id="UP000011687"/>
    </source>
</evidence>
<dbReference type="EMBL" id="AOLS01000061">
    <property type="protein sequence ID" value="EMA17310.1"/>
    <property type="molecule type" value="Genomic_DNA"/>
</dbReference>
<dbReference type="InterPro" id="IPR058596">
    <property type="entry name" value="TraC-like_dom"/>
</dbReference>
<name>M0KBT9_9EURY</name>
<gene>
    <name evidence="2" type="ORF">C435_11435</name>
</gene>
<evidence type="ECO:0000259" key="1">
    <source>
        <dbReference type="Pfam" id="PF26593"/>
    </source>
</evidence>
<dbReference type="Proteomes" id="UP000011687">
    <property type="component" value="Unassembled WGS sequence"/>
</dbReference>
<comment type="caution">
    <text evidence="2">The sequence shown here is derived from an EMBL/GenBank/DDBJ whole genome shotgun (WGS) entry which is preliminary data.</text>
</comment>
<sequence length="301" mass="34278">MANTESEVTPEVIAEGFDRVKVDETTRDVTGVEKFYPEGNVVERTDGCHVAGLRLYPPNRDFDTRDEYIHVASQIREQLNNNVDFYFELYVTTRPFPIEEYVSELESRLDDQDIQQRDIMDKLIQNLVEDRPKELRERGTKLPHYYLITYADPDEISIEKQGTTSPLERLADVPYIGAFAEIAASIRDDAEALEKESRVLGKVQDRVAQLDASVVRPTEDIDAEVVTTLEWSELLRTFWNGDENANKTVRQQPAVRGAADIPGITADINPRQKVDAKAIRHIPLEEMQHTDAETRTEATGD</sequence>
<evidence type="ECO:0000313" key="2">
    <source>
        <dbReference type="EMBL" id="EMA17310.1"/>
    </source>
</evidence>
<dbReference type="PATRIC" id="fig|662475.6.peg.2229"/>
<accession>M0KBT9</accession>
<organism evidence="2 3">
    <name type="scientific">Haloarcula marismortui ATCC 33799</name>
    <dbReference type="NCBI Taxonomy" id="662475"/>
    <lineage>
        <taxon>Archaea</taxon>
        <taxon>Methanobacteriati</taxon>
        <taxon>Methanobacteriota</taxon>
        <taxon>Stenosarchaea group</taxon>
        <taxon>Halobacteria</taxon>
        <taxon>Halobacteriales</taxon>
        <taxon>Haloarculaceae</taxon>
        <taxon>Haloarcula</taxon>
    </lineage>
</organism>
<protein>
    <recommendedName>
        <fullName evidence="1">TraC-like domain-containing protein</fullName>
    </recommendedName>
</protein>
<proteinExistence type="predicted"/>
<dbReference type="Pfam" id="PF26593">
    <property type="entry name" value="TraC-like"/>
    <property type="match status" value="1"/>
</dbReference>
<feature type="domain" description="TraC-like" evidence="1">
    <location>
        <begin position="33"/>
        <end position="241"/>
    </location>
</feature>